<feature type="non-terminal residue" evidence="1">
    <location>
        <position position="1"/>
    </location>
</feature>
<protein>
    <submittedName>
        <fullName evidence="1">Uncharacterized protein</fullName>
    </submittedName>
</protein>
<sequence length="89" mass="10055">WSGNYSGCGGGCWERMRHELESEEEIMPVKKGYRPLTPESIAAWVRLDMSLKEETDNPLEANIFGLYLLGEIAEQLSGIRIAIERLGDQ</sequence>
<name>A0A0F8XWP2_9ZZZZ</name>
<reference evidence="1" key="1">
    <citation type="journal article" date="2015" name="Nature">
        <title>Complex archaea that bridge the gap between prokaryotes and eukaryotes.</title>
        <authorList>
            <person name="Spang A."/>
            <person name="Saw J.H."/>
            <person name="Jorgensen S.L."/>
            <person name="Zaremba-Niedzwiedzka K."/>
            <person name="Martijn J."/>
            <person name="Lind A.E."/>
            <person name="van Eijk R."/>
            <person name="Schleper C."/>
            <person name="Guy L."/>
            <person name="Ettema T.J."/>
        </authorList>
    </citation>
    <scope>NUCLEOTIDE SEQUENCE</scope>
</reference>
<accession>A0A0F8XWP2</accession>
<organism evidence="1">
    <name type="scientific">marine sediment metagenome</name>
    <dbReference type="NCBI Taxonomy" id="412755"/>
    <lineage>
        <taxon>unclassified sequences</taxon>
        <taxon>metagenomes</taxon>
        <taxon>ecological metagenomes</taxon>
    </lineage>
</organism>
<dbReference type="EMBL" id="LAZR01060426">
    <property type="protein sequence ID" value="KKK65690.1"/>
    <property type="molecule type" value="Genomic_DNA"/>
</dbReference>
<dbReference type="AlphaFoldDB" id="A0A0F8XWP2"/>
<gene>
    <name evidence="1" type="ORF">LCGC14_2971580</name>
</gene>
<comment type="caution">
    <text evidence="1">The sequence shown here is derived from an EMBL/GenBank/DDBJ whole genome shotgun (WGS) entry which is preliminary data.</text>
</comment>
<evidence type="ECO:0000313" key="1">
    <source>
        <dbReference type="EMBL" id="KKK65690.1"/>
    </source>
</evidence>
<proteinExistence type="predicted"/>